<dbReference type="InterPro" id="IPR015943">
    <property type="entry name" value="WD40/YVTN_repeat-like_dom_sf"/>
</dbReference>
<dbReference type="RefSeq" id="WP_376737222.1">
    <property type="nucleotide sequence ID" value="NZ_JAYMRS010000003.1"/>
</dbReference>
<dbReference type="InterPro" id="IPR011047">
    <property type="entry name" value="Quinoprotein_ADH-like_sf"/>
</dbReference>
<dbReference type="EMBL" id="JAYMRS010000003">
    <property type="protein sequence ID" value="MFB8768233.1"/>
    <property type="molecule type" value="Genomic_DNA"/>
</dbReference>
<dbReference type="Proteomes" id="UP001585053">
    <property type="component" value="Unassembled WGS sequence"/>
</dbReference>
<evidence type="ECO:0008006" key="3">
    <source>
        <dbReference type="Google" id="ProtNLM"/>
    </source>
</evidence>
<dbReference type="Gene3D" id="2.130.10.10">
    <property type="entry name" value="YVTN repeat-like/Quinoprotein amine dehydrogenase"/>
    <property type="match status" value="1"/>
</dbReference>
<gene>
    <name evidence="1" type="ORF">VSQ78_11015</name>
</gene>
<sequence length="442" mass="47216">MKRFAAPVALSAVVLGTSCGLVETGDDSGDDGFPGYPRPDSVSEVTWEWSAPEGLSVAEVLPVPSGAALAVTDGVIVLDGREGRELWSHRESDTSTPEVDVTPDGGTVVLDHPSSQAGAATLDLRTVVLDARTGRVRGEYERAGFEDPDQDPVQGYEHAGVLSREHRIRWDEAEGALVAHHLVSGDRVWALEDPARGDDRAYTSVIDVRASSETVFLLGVGYDDPDPEDGENEVEVSVTALDASDGELLWRESSEVEVSDFGFRMEVDEEDGSLSFLAPGLGWTVLDLGSGEPISTDEDEGEWDPILETGSRGVLRSDISTDEESVSYHWTDLSGEVERRVDVTGRPAERDVVAPVDLGDQIIRLDYLVEDSLERGPVTLEAISWDDGTLESIPLGFDLRGGSSDGEGSPYRLGAPPGLTVVPGAVVVGERASVTQHLIGIG</sequence>
<accession>A0ABV5DUI1</accession>
<keyword evidence="2" id="KW-1185">Reference proteome</keyword>
<reference evidence="1 2" key="1">
    <citation type="submission" date="2024-01" db="EMBL/GenBank/DDBJ databases">
        <title>Genome mining of biosynthetic gene clusters to explore secondary metabolites of Streptomyces sp.</title>
        <authorList>
            <person name="Baig A."/>
            <person name="Ajitkumar Shintre N."/>
            <person name="Kumar H."/>
            <person name="Anbarasu A."/>
            <person name="Ramaiah S."/>
        </authorList>
    </citation>
    <scope>NUCLEOTIDE SEQUENCE [LARGE SCALE GENOMIC DNA]</scope>
    <source>
        <strain evidence="1 2">A01</strain>
    </source>
</reference>
<organism evidence="1 2">
    <name type="scientific">Nocardiopsis alba</name>
    <dbReference type="NCBI Taxonomy" id="53437"/>
    <lineage>
        <taxon>Bacteria</taxon>
        <taxon>Bacillati</taxon>
        <taxon>Actinomycetota</taxon>
        <taxon>Actinomycetes</taxon>
        <taxon>Streptosporangiales</taxon>
        <taxon>Nocardiopsidaceae</taxon>
        <taxon>Nocardiopsis</taxon>
    </lineage>
</organism>
<evidence type="ECO:0000313" key="1">
    <source>
        <dbReference type="EMBL" id="MFB8768233.1"/>
    </source>
</evidence>
<dbReference type="SUPFAM" id="SSF50998">
    <property type="entry name" value="Quinoprotein alcohol dehydrogenase-like"/>
    <property type="match status" value="1"/>
</dbReference>
<comment type="caution">
    <text evidence="1">The sequence shown here is derived from an EMBL/GenBank/DDBJ whole genome shotgun (WGS) entry which is preliminary data.</text>
</comment>
<evidence type="ECO:0000313" key="2">
    <source>
        <dbReference type="Proteomes" id="UP001585053"/>
    </source>
</evidence>
<proteinExistence type="predicted"/>
<protein>
    <recommendedName>
        <fullName evidence="3">PQQ enzyme repeat family protein</fullName>
    </recommendedName>
</protein>
<name>A0ABV5DUI1_9ACTN</name>
<dbReference type="PROSITE" id="PS51257">
    <property type="entry name" value="PROKAR_LIPOPROTEIN"/>
    <property type="match status" value="1"/>
</dbReference>